<comment type="caution">
    <text evidence="1">The sequence shown here is derived from an EMBL/GenBank/DDBJ whole genome shotgun (WGS) entry which is preliminary data.</text>
</comment>
<organism evidence="1 2">
    <name type="scientific">Seminavis robusta</name>
    <dbReference type="NCBI Taxonomy" id="568900"/>
    <lineage>
        <taxon>Eukaryota</taxon>
        <taxon>Sar</taxon>
        <taxon>Stramenopiles</taxon>
        <taxon>Ochrophyta</taxon>
        <taxon>Bacillariophyta</taxon>
        <taxon>Bacillariophyceae</taxon>
        <taxon>Bacillariophycidae</taxon>
        <taxon>Naviculales</taxon>
        <taxon>Naviculaceae</taxon>
        <taxon>Seminavis</taxon>
    </lineage>
</organism>
<keyword evidence="2" id="KW-1185">Reference proteome</keyword>
<dbReference type="AlphaFoldDB" id="A0A9N8EE62"/>
<protein>
    <submittedName>
        <fullName evidence="1">Uncharacterized protein</fullName>
    </submittedName>
</protein>
<reference evidence="1" key="1">
    <citation type="submission" date="2020-06" db="EMBL/GenBank/DDBJ databases">
        <authorList>
            <consortium name="Plant Systems Biology data submission"/>
        </authorList>
    </citation>
    <scope>NUCLEOTIDE SEQUENCE</scope>
    <source>
        <strain evidence="1">D6</strain>
    </source>
</reference>
<gene>
    <name evidence="1" type="ORF">SEMRO_810_G205670.1</name>
</gene>
<dbReference type="Proteomes" id="UP001153069">
    <property type="component" value="Unassembled WGS sequence"/>
</dbReference>
<sequence length="380" mass="42805">MDDFVFTWAVEAVASKVLRLGFCSIICLYFFRCIRRHDKLPTLPTLPMLDKPYRGDTFSRSEDFDDGLEQGIPSPVPSSAALTKPGADNQVPDLVPSGSCDCHSDVAENYSDAQTSVPKRGQNHSTFLKTQETIEKDSYIFPYFGMSIPQSEVVTLAQDGYWKRIAKIRADLTKHVRTKLQRLEDSKLFPELMKRQHAAALYLALGMRTEFVQSKFLFDRAVEAELGSPGKTSALDSLYYLIGNINVTNPFGQPVHEPTDGRIVETAKRKNNGILYDGTPVVEEVELWKKLKIKYAGLKVKKNGVECNLRESIETAESLLPRDDLFMLGTTGSTLEQILWRDQGLLPSENFRGGRHDLGPGVYCYKGRLRWALSFAFDRC</sequence>
<evidence type="ECO:0000313" key="2">
    <source>
        <dbReference type="Proteomes" id="UP001153069"/>
    </source>
</evidence>
<accession>A0A9N8EE62</accession>
<name>A0A9N8EE62_9STRA</name>
<dbReference type="EMBL" id="CAICTM010000809">
    <property type="protein sequence ID" value="CAB9516830.1"/>
    <property type="molecule type" value="Genomic_DNA"/>
</dbReference>
<evidence type="ECO:0000313" key="1">
    <source>
        <dbReference type="EMBL" id="CAB9516830.1"/>
    </source>
</evidence>
<proteinExistence type="predicted"/>